<dbReference type="Proteomes" id="UP000434409">
    <property type="component" value="Unassembled WGS sequence"/>
</dbReference>
<dbReference type="InterPro" id="IPR043765">
    <property type="entry name" value="DUF5711"/>
</dbReference>
<evidence type="ECO:0000256" key="1">
    <source>
        <dbReference type="SAM" id="Coils"/>
    </source>
</evidence>
<keyword evidence="1" id="KW-0175">Coiled coil</keyword>
<keyword evidence="4" id="KW-1185">Reference proteome</keyword>
<evidence type="ECO:0000256" key="2">
    <source>
        <dbReference type="SAM" id="Phobius"/>
    </source>
</evidence>
<gene>
    <name evidence="3" type="ORF">FYJ34_08165</name>
</gene>
<evidence type="ECO:0000313" key="4">
    <source>
        <dbReference type="Proteomes" id="UP000434409"/>
    </source>
</evidence>
<protein>
    <submittedName>
        <fullName evidence="3">Uncharacterized protein</fullName>
    </submittedName>
</protein>
<dbReference type="AlphaFoldDB" id="A0A6N7V0W1"/>
<proteinExistence type="predicted"/>
<feature type="coiled-coil region" evidence="1">
    <location>
        <begin position="22"/>
        <end position="49"/>
    </location>
</feature>
<name>A0A6N7V0W1_9FIRM</name>
<dbReference type="Pfam" id="PF18975">
    <property type="entry name" value="DUF5711"/>
    <property type="match status" value="1"/>
</dbReference>
<organism evidence="3 4">
    <name type="scientific">Suipraeoptans intestinalis</name>
    <dbReference type="NCBI Taxonomy" id="2606628"/>
    <lineage>
        <taxon>Bacteria</taxon>
        <taxon>Bacillati</taxon>
        <taxon>Bacillota</taxon>
        <taxon>Clostridia</taxon>
        <taxon>Lachnospirales</taxon>
        <taxon>Lachnospiraceae</taxon>
        <taxon>Suipraeoptans</taxon>
    </lineage>
</organism>
<dbReference type="EMBL" id="VULY01000018">
    <property type="protein sequence ID" value="MSR94235.1"/>
    <property type="molecule type" value="Genomic_DNA"/>
</dbReference>
<evidence type="ECO:0000313" key="3">
    <source>
        <dbReference type="EMBL" id="MSR94235.1"/>
    </source>
</evidence>
<keyword evidence="2" id="KW-1133">Transmembrane helix</keyword>
<accession>A0A6N7V0W1</accession>
<comment type="caution">
    <text evidence="3">The sequence shown here is derived from an EMBL/GenBank/DDBJ whole genome shotgun (WGS) entry which is preliminary data.</text>
</comment>
<keyword evidence="2" id="KW-0812">Transmembrane</keyword>
<sequence>MRRKDRNFRTVKESEDGTEKLIDRLVEEINTEDMTIQDLEQQIRRHKIRFWQRVGAGVAVTLALAIGIYLLIALQTYSKARVLKTYSDGEIANSSYAYFNGGILKYSRDGAAYLNQQGEEKWNQSYQISNPVVEQNKKAAVIADKGGNDIWVVEKDGVKGEIHTTMPIEKVAVSQQGIVGAILRDDMAAKILCYDMEGNVLVEMKTSPANTGYPMDLSISENGETVQVLYLTTQEGKIASEIVYYNFGKNGNEKKEYVVSREHYENVVMAEGAFLDRTNSVGIHDKGFVIYRGESQPKEVEKVSIKKKIKSAFFNDRYIGLILQNEKKGGCELRLYNTAGKKVLSKNFKGEYSQVQIHDSQVILYEGKKCCIFSKSGVKKFEGELSSSIQEMFPISGVNKYIVINTDGIQEVRLVK</sequence>
<reference evidence="3 4" key="1">
    <citation type="submission" date="2019-08" db="EMBL/GenBank/DDBJ databases">
        <title>In-depth cultivation of the pig gut microbiome towards novel bacterial diversity and tailored functional studies.</title>
        <authorList>
            <person name="Wylensek D."/>
            <person name="Hitch T.C.A."/>
            <person name="Clavel T."/>
        </authorList>
    </citation>
    <scope>NUCLEOTIDE SEQUENCE [LARGE SCALE GENOMIC DNA]</scope>
    <source>
        <strain evidence="3 4">68-1-5</strain>
    </source>
</reference>
<keyword evidence="2" id="KW-0472">Membrane</keyword>
<feature type="transmembrane region" description="Helical" evidence="2">
    <location>
        <begin position="54"/>
        <end position="74"/>
    </location>
</feature>